<keyword evidence="3" id="KW-1185">Reference proteome</keyword>
<gene>
    <name evidence="2" type="ORF">HW555_006970</name>
</gene>
<name>A0A835GH76_SPOEX</name>
<proteinExistence type="predicted"/>
<evidence type="ECO:0000313" key="3">
    <source>
        <dbReference type="Proteomes" id="UP000648187"/>
    </source>
</evidence>
<comment type="caution">
    <text evidence="2">The sequence shown here is derived from an EMBL/GenBank/DDBJ whole genome shotgun (WGS) entry which is preliminary data.</text>
</comment>
<reference evidence="2" key="1">
    <citation type="submission" date="2020-08" db="EMBL/GenBank/DDBJ databases">
        <title>Spodoptera exigua strain:BAW_Kor-Di-RS1 Genome sequencing and assembly.</title>
        <authorList>
            <person name="Kim J."/>
            <person name="Nam H.Y."/>
            <person name="Kwon M."/>
            <person name="Choi J.H."/>
            <person name="Cho S.R."/>
            <person name="Kim G.-H."/>
        </authorList>
    </citation>
    <scope>NUCLEOTIDE SEQUENCE</scope>
    <source>
        <strain evidence="2">BAW_Kor-Di-RS1</strain>
        <tissue evidence="2">Whole-body</tissue>
    </source>
</reference>
<dbReference type="Proteomes" id="UP000648187">
    <property type="component" value="Unassembled WGS sequence"/>
</dbReference>
<sequence length="135" mass="15313">MEMEMARCRSLFLCAVIVLSLLLCGVNAASISPLTLKPLDPDYQYPLLYRDQVYTNLSDVAREMFYAVNIHPSCVEKKGQCIPRGRCIERDMLYISRICYTMDRVCCYSNDIKSPTVEHVTKHPPATSKPSTDSP</sequence>
<dbReference type="AlphaFoldDB" id="A0A835GH76"/>
<organism evidence="2 3">
    <name type="scientific">Spodoptera exigua</name>
    <name type="common">Beet armyworm</name>
    <name type="synonym">Noctua fulgens</name>
    <dbReference type="NCBI Taxonomy" id="7107"/>
    <lineage>
        <taxon>Eukaryota</taxon>
        <taxon>Metazoa</taxon>
        <taxon>Ecdysozoa</taxon>
        <taxon>Arthropoda</taxon>
        <taxon>Hexapoda</taxon>
        <taxon>Insecta</taxon>
        <taxon>Pterygota</taxon>
        <taxon>Neoptera</taxon>
        <taxon>Endopterygota</taxon>
        <taxon>Lepidoptera</taxon>
        <taxon>Glossata</taxon>
        <taxon>Ditrysia</taxon>
        <taxon>Noctuoidea</taxon>
        <taxon>Noctuidae</taxon>
        <taxon>Amphipyrinae</taxon>
        <taxon>Spodoptera</taxon>
    </lineage>
</organism>
<evidence type="ECO:0000256" key="1">
    <source>
        <dbReference type="SAM" id="SignalP"/>
    </source>
</evidence>
<evidence type="ECO:0000313" key="2">
    <source>
        <dbReference type="EMBL" id="KAF9415380.1"/>
    </source>
</evidence>
<protein>
    <submittedName>
        <fullName evidence="2">Uncharacterized protein</fullName>
    </submittedName>
</protein>
<dbReference type="EMBL" id="JACKWZ010000112">
    <property type="protein sequence ID" value="KAF9415380.1"/>
    <property type="molecule type" value="Genomic_DNA"/>
</dbReference>
<keyword evidence="1" id="KW-0732">Signal</keyword>
<feature type="signal peptide" evidence="1">
    <location>
        <begin position="1"/>
        <end position="28"/>
    </location>
</feature>
<feature type="chain" id="PRO_5032502137" evidence="1">
    <location>
        <begin position="29"/>
        <end position="135"/>
    </location>
</feature>
<accession>A0A835GH76</accession>